<evidence type="ECO:0000313" key="2">
    <source>
        <dbReference type="EMBL" id="NYI41361.1"/>
    </source>
</evidence>
<dbReference type="GO" id="GO:0051301">
    <property type="term" value="P:cell division"/>
    <property type="evidence" value="ECO:0007669"/>
    <property type="project" value="InterPro"/>
</dbReference>
<organism evidence="2 3">
    <name type="scientific">Demequina lutea</name>
    <dbReference type="NCBI Taxonomy" id="431489"/>
    <lineage>
        <taxon>Bacteria</taxon>
        <taxon>Bacillati</taxon>
        <taxon>Actinomycetota</taxon>
        <taxon>Actinomycetes</taxon>
        <taxon>Micrococcales</taxon>
        <taxon>Demequinaceae</taxon>
        <taxon>Demequina</taxon>
    </lineage>
</organism>
<gene>
    <name evidence="2" type="ORF">BKA03_001480</name>
</gene>
<feature type="domain" description="SHS2" evidence="1">
    <location>
        <begin position="6"/>
        <end position="175"/>
    </location>
</feature>
<dbReference type="InterPro" id="IPR043129">
    <property type="entry name" value="ATPase_NBD"/>
</dbReference>
<accession>A0A7Y9ZA12</accession>
<dbReference type="AlphaFoldDB" id="A0A7Y9ZA12"/>
<proteinExistence type="predicted"/>
<protein>
    <submittedName>
        <fullName evidence="2">Type IV pilus assembly protein PilM</fullName>
    </submittedName>
</protein>
<sequence>MAKSRVIGLDIGTTMVRAAEVEQEARSGRATLVSYGEVSLAPGAVEDASVVSTEVVSAAIQRLWHESKFSSRNVVMGMGAITTAVREIDVPFMPMAQLRQSLPFQVQEMLPMPVDEAILDFYPGSRFDGPAGEMVRGLLVAATKRSVSANVAAAERGKLHPQVVDLNALALLRSAKVSSRQENVVAVVDIGGSMTTVAIAARGVPRMVRVIPNGGRDVTNAVSRQMNIPIADAEGLKRQIASSAQVPQEWALAHEAINEVNRNLVDSIRNTFVYHQSNNPGAAIDMVVLTGGGAQLGGLPQLLSNAARIAVTFGDPLAGMSIESKAQVHISAPVTMAVAVGLALAVAS</sequence>
<dbReference type="Gene3D" id="3.30.420.40">
    <property type="match status" value="2"/>
</dbReference>
<dbReference type="InterPro" id="IPR005883">
    <property type="entry name" value="PilM"/>
</dbReference>
<dbReference type="SUPFAM" id="SSF53067">
    <property type="entry name" value="Actin-like ATPase domain"/>
    <property type="match status" value="2"/>
</dbReference>
<dbReference type="NCBIfam" id="TIGR01175">
    <property type="entry name" value="pilM"/>
    <property type="match status" value="1"/>
</dbReference>
<name>A0A7Y9ZA12_9MICO</name>
<dbReference type="Proteomes" id="UP000547973">
    <property type="component" value="Unassembled WGS sequence"/>
</dbReference>
<dbReference type="Gene3D" id="3.30.1490.300">
    <property type="match status" value="1"/>
</dbReference>
<reference evidence="2 3" key="1">
    <citation type="submission" date="2020-07" db="EMBL/GenBank/DDBJ databases">
        <title>Sequencing the genomes of 1000 actinobacteria strains.</title>
        <authorList>
            <person name="Klenk H.-P."/>
        </authorList>
    </citation>
    <scope>NUCLEOTIDE SEQUENCE [LARGE SCALE GENOMIC DNA]</scope>
    <source>
        <strain evidence="2 3">DSM 19970</strain>
    </source>
</reference>
<dbReference type="PANTHER" id="PTHR32432">
    <property type="entry name" value="CELL DIVISION PROTEIN FTSA-RELATED"/>
    <property type="match status" value="1"/>
</dbReference>
<evidence type="ECO:0000259" key="1">
    <source>
        <dbReference type="SMART" id="SM00842"/>
    </source>
</evidence>
<comment type="caution">
    <text evidence="2">The sequence shown here is derived from an EMBL/GenBank/DDBJ whole genome shotgun (WGS) entry which is preliminary data.</text>
</comment>
<dbReference type="CDD" id="cd24049">
    <property type="entry name" value="ASKHA_NBD_PilM"/>
    <property type="match status" value="1"/>
</dbReference>
<dbReference type="PANTHER" id="PTHR32432:SF3">
    <property type="entry name" value="ETHANOLAMINE UTILIZATION PROTEIN EUTJ"/>
    <property type="match status" value="1"/>
</dbReference>
<dbReference type="PIRSF" id="PIRSF019169">
    <property type="entry name" value="PilM"/>
    <property type="match status" value="1"/>
</dbReference>
<evidence type="ECO:0000313" key="3">
    <source>
        <dbReference type="Proteomes" id="UP000547973"/>
    </source>
</evidence>
<dbReference type="InterPro" id="IPR003494">
    <property type="entry name" value="SHS2_FtsA"/>
</dbReference>
<dbReference type="EMBL" id="JACBZO010000001">
    <property type="protein sequence ID" value="NYI41361.1"/>
    <property type="molecule type" value="Genomic_DNA"/>
</dbReference>
<dbReference type="InterPro" id="IPR050696">
    <property type="entry name" value="FtsA/MreB"/>
</dbReference>
<keyword evidence="3" id="KW-1185">Reference proteome</keyword>
<dbReference type="SMART" id="SM00842">
    <property type="entry name" value="FtsA"/>
    <property type="match status" value="1"/>
</dbReference>
<dbReference type="Pfam" id="PF11104">
    <property type="entry name" value="PilM_2"/>
    <property type="match status" value="1"/>
</dbReference>
<dbReference type="RefSeq" id="WP_179397767.1">
    <property type="nucleotide sequence ID" value="NZ_JACBZO010000001.1"/>
</dbReference>